<dbReference type="KEGG" id="ter:Tery_3149"/>
<dbReference type="STRING" id="203124.Tery_3149"/>
<name>Q10ZP5_TRIEI</name>
<gene>
    <name evidence="2" type="ordered locus">Tery_3149</name>
</gene>
<evidence type="ECO:0000313" key="2">
    <source>
        <dbReference type="EMBL" id="ABG52279.1"/>
    </source>
</evidence>
<evidence type="ECO:0000256" key="1">
    <source>
        <dbReference type="SAM" id="Phobius"/>
    </source>
</evidence>
<keyword evidence="1" id="KW-1133">Transmembrane helix</keyword>
<keyword evidence="1" id="KW-0812">Transmembrane</keyword>
<dbReference type="AlphaFoldDB" id="Q10ZP5"/>
<organism evidence="2">
    <name type="scientific">Trichodesmium erythraeum (strain IMS101)</name>
    <dbReference type="NCBI Taxonomy" id="203124"/>
    <lineage>
        <taxon>Bacteria</taxon>
        <taxon>Bacillati</taxon>
        <taxon>Cyanobacteriota</taxon>
        <taxon>Cyanophyceae</taxon>
        <taxon>Oscillatoriophycideae</taxon>
        <taxon>Oscillatoriales</taxon>
        <taxon>Microcoleaceae</taxon>
        <taxon>Trichodesmium</taxon>
    </lineage>
</organism>
<proteinExistence type="predicted"/>
<reference evidence="2" key="1">
    <citation type="submission" date="2006-06" db="EMBL/GenBank/DDBJ databases">
        <title>Complete sequence of Trichodesmium erythraeum IMS101.</title>
        <authorList>
            <consortium name="US DOE Joint Genome Institute"/>
            <person name="Copeland A."/>
            <person name="Lucas S."/>
            <person name="Lapidus A."/>
            <person name="Barry K."/>
            <person name="Detter J.C."/>
            <person name="Glavina del Rio T."/>
            <person name="Hammon N."/>
            <person name="Israni S."/>
            <person name="Dalin E."/>
            <person name="Tice H."/>
            <person name="Pitluck S."/>
            <person name="Kiss H."/>
            <person name="Munk A.C."/>
            <person name="Brettin T."/>
            <person name="Bruce D."/>
            <person name="Han C."/>
            <person name="Tapia R."/>
            <person name="Gilna P."/>
            <person name="Schmutz J."/>
            <person name="Larimer F."/>
            <person name="Land M."/>
            <person name="Hauser L."/>
            <person name="Kyrpides N."/>
            <person name="Kim E."/>
            <person name="Richardson P."/>
        </authorList>
    </citation>
    <scope>NUCLEOTIDE SEQUENCE [LARGE SCALE GENOMIC DNA]</scope>
    <source>
        <strain evidence="2">IMS101</strain>
    </source>
</reference>
<protein>
    <submittedName>
        <fullName evidence="2">Uncharacterized protein</fullName>
    </submittedName>
</protein>
<keyword evidence="1" id="KW-0472">Membrane</keyword>
<accession>Q10ZP5</accession>
<feature type="transmembrane region" description="Helical" evidence="1">
    <location>
        <begin position="126"/>
        <end position="149"/>
    </location>
</feature>
<dbReference type="eggNOG" id="COG0457">
    <property type="taxonomic scope" value="Bacteria"/>
</dbReference>
<sequence>MTITLSKGSKFLFTKYCNGEIIMTKNPDKGSKQEIRISSSLLKRASKDNQDAIRTMFQQFIPEAEEICLVRYLGLQGLWGFGNREFVCLTDRRVADITVGRFGQVTYQDGYLEHINSTFIYQPSKLWLYLIVAVVGITVIGLLLLPFVVQTYYRFNKCGIVIAVRGGLPVYIFTNRGLLTRANELLRDLTIARENRIKLRGVV</sequence>
<dbReference type="HOGENOM" id="CLU_1348437_0_0_3"/>
<dbReference type="EMBL" id="CP000393">
    <property type="protein sequence ID" value="ABG52279.1"/>
    <property type="molecule type" value="Genomic_DNA"/>
</dbReference>